<proteinExistence type="predicted"/>
<gene>
    <name evidence="1" type="ORF">ACFSKP_05985</name>
</gene>
<protein>
    <submittedName>
        <fullName evidence="1">Helix-turn-helix domain-containing protein</fullName>
    </submittedName>
</protein>
<evidence type="ECO:0000313" key="1">
    <source>
        <dbReference type="EMBL" id="MFD2245796.1"/>
    </source>
</evidence>
<organism evidence="1 2">
    <name type="scientific">Pontibacter ruber</name>
    <dbReference type="NCBI Taxonomy" id="1343895"/>
    <lineage>
        <taxon>Bacteria</taxon>
        <taxon>Pseudomonadati</taxon>
        <taxon>Bacteroidota</taxon>
        <taxon>Cytophagia</taxon>
        <taxon>Cytophagales</taxon>
        <taxon>Hymenobacteraceae</taxon>
        <taxon>Pontibacter</taxon>
    </lineage>
</organism>
<evidence type="ECO:0000313" key="2">
    <source>
        <dbReference type="Proteomes" id="UP001597374"/>
    </source>
</evidence>
<dbReference type="EMBL" id="JBHUIM010000001">
    <property type="protein sequence ID" value="MFD2245796.1"/>
    <property type="molecule type" value="Genomic_DNA"/>
</dbReference>
<accession>A0ABW5CTQ5</accession>
<dbReference type="Proteomes" id="UP001597374">
    <property type="component" value="Unassembled WGS sequence"/>
</dbReference>
<comment type="caution">
    <text evidence="1">The sequence shown here is derived from an EMBL/GenBank/DDBJ whole genome shotgun (WGS) entry which is preliminary data.</text>
</comment>
<name>A0ABW5CTQ5_9BACT</name>
<reference evidence="2" key="1">
    <citation type="journal article" date="2019" name="Int. J. Syst. Evol. Microbiol.">
        <title>The Global Catalogue of Microorganisms (GCM) 10K type strain sequencing project: providing services to taxonomists for standard genome sequencing and annotation.</title>
        <authorList>
            <consortium name="The Broad Institute Genomics Platform"/>
            <consortium name="The Broad Institute Genome Sequencing Center for Infectious Disease"/>
            <person name="Wu L."/>
            <person name="Ma J."/>
        </authorList>
    </citation>
    <scope>NUCLEOTIDE SEQUENCE [LARGE SCALE GENOMIC DNA]</scope>
    <source>
        <strain evidence="2">CGMCC 4.1782</strain>
    </source>
</reference>
<dbReference type="RefSeq" id="WP_250427443.1">
    <property type="nucleotide sequence ID" value="NZ_JALPRR010000001.1"/>
</dbReference>
<sequence length="388" mass="45259">MEEVYVFVDEFGTNHLDVEKQGNTSHFIYSALAIKGENINAARKIREKIATIYFQSGIIKSSRIKNNEAGFNKRLNILKELRELDFLVLSLVVDKKQINSDGLKIKESFYKYFQNLLLGNFTKAFKKFHIYADNIGYPEFRISLTNYINENLVQRNLFEQDRYYQLADDKTEEPLLQLADFISGCVGKIYCASHSHVRSNELLDLISDKLNVIHFPYQSYNYISSSQPDKDLDSKIASIAVDETTAFLNNFSNRQNLEAYEILSYLLQIFKVSPNKLVETHELVERLNRFSIDISKEQIRQHISYLRDQGIIITSIKGKSGYKIPNQLEDIKNFYNRYLDNIVPMLKRVSASNKLLQLRTLNEINVLHNNQEFHFLYKMIEAVDLQKN</sequence>
<dbReference type="InterPro" id="IPR024524">
    <property type="entry name" value="DUF3800"/>
</dbReference>
<keyword evidence="2" id="KW-1185">Reference proteome</keyword>
<dbReference type="Pfam" id="PF12686">
    <property type="entry name" value="DUF3800"/>
    <property type="match status" value="1"/>
</dbReference>